<evidence type="ECO:0000256" key="1">
    <source>
        <dbReference type="SAM" id="MobiDB-lite"/>
    </source>
</evidence>
<dbReference type="Proteomes" id="UP000230750">
    <property type="component" value="Unassembled WGS sequence"/>
</dbReference>
<reference evidence="2 3" key="1">
    <citation type="journal article" date="2017" name="PLoS Biol.">
        <title>The sea cucumber genome provides insights into morphological evolution and visceral regeneration.</title>
        <authorList>
            <person name="Zhang X."/>
            <person name="Sun L."/>
            <person name="Yuan J."/>
            <person name="Sun Y."/>
            <person name="Gao Y."/>
            <person name="Zhang L."/>
            <person name="Li S."/>
            <person name="Dai H."/>
            <person name="Hamel J.F."/>
            <person name="Liu C."/>
            <person name="Yu Y."/>
            <person name="Liu S."/>
            <person name="Lin W."/>
            <person name="Guo K."/>
            <person name="Jin S."/>
            <person name="Xu P."/>
            <person name="Storey K.B."/>
            <person name="Huan P."/>
            <person name="Zhang T."/>
            <person name="Zhou Y."/>
            <person name="Zhang J."/>
            <person name="Lin C."/>
            <person name="Li X."/>
            <person name="Xing L."/>
            <person name="Huo D."/>
            <person name="Sun M."/>
            <person name="Wang L."/>
            <person name="Mercier A."/>
            <person name="Li F."/>
            <person name="Yang H."/>
            <person name="Xiang J."/>
        </authorList>
    </citation>
    <scope>NUCLEOTIDE SEQUENCE [LARGE SCALE GENOMIC DNA]</scope>
    <source>
        <strain evidence="2">Shaxun</strain>
        <tissue evidence="2">Muscle</tissue>
    </source>
</reference>
<dbReference type="EMBL" id="MRZV01000108">
    <property type="protein sequence ID" value="PIK58602.1"/>
    <property type="molecule type" value="Genomic_DNA"/>
</dbReference>
<feature type="region of interest" description="Disordered" evidence="1">
    <location>
        <begin position="157"/>
        <end position="180"/>
    </location>
</feature>
<gene>
    <name evidence="2" type="ORF">BSL78_04508</name>
</gene>
<proteinExistence type="predicted"/>
<organism evidence="2 3">
    <name type="scientific">Stichopus japonicus</name>
    <name type="common">Sea cucumber</name>
    <dbReference type="NCBI Taxonomy" id="307972"/>
    <lineage>
        <taxon>Eukaryota</taxon>
        <taxon>Metazoa</taxon>
        <taxon>Echinodermata</taxon>
        <taxon>Eleutherozoa</taxon>
        <taxon>Echinozoa</taxon>
        <taxon>Holothuroidea</taxon>
        <taxon>Aspidochirotacea</taxon>
        <taxon>Aspidochirotida</taxon>
        <taxon>Stichopodidae</taxon>
        <taxon>Apostichopus</taxon>
    </lineage>
</organism>
<evidence type="ECO:0000313" key="3">
    <source>
        <dbReference type="Proteomes" id="UP000230750"/>
    </source>
</evidence>
<name>A0A2G8LEC5_STIJA</name>
<dbReference type="AlphaFoldDB" id="A0A2G8LEC5"/>
<sequence>MVLCGKESCGANLPEDANFCLKCGEHVEDPSDSTVEENIRFDKLECDLQPVSQKSYKIATMYNFRGRVQGQLKSGFMTIRCDTKSHTKELLISPTTGLDESLDLSKFEIETLCSPNNHSVRLISTPGQDFLTLNFSFKNRNSYNQCCAALLTTRPTSSVEHDRRSPSVTPRGPNDSSTVGKFSGISVLQKQNCLQEVISKNCHCLTVRTKGLSGEMVLCGKESCGANLPEDANFCLKCGEHVDDPSDSAVEEKITFDKFDCDLQPGQLRNGVMTIRCDTKSNTKVLLISPTTELDHSLDLSKFETIPSPDNRSVRLISTPGQELPTLNFSFTNPNSYNQCCAALLTTRPTSSVEHDRPSPSVTPRGPNESSSLGKFSGISVLQKQTLFARGAGLEELSLSGESTSSSECGIISLNDENKDLLTGAGCNAQNRRKREVTLTKDQLNSLQPRRSPPSKIPIVTRGATFNNITIREGDEILQINKENTDNLEMEDLTEQELKITFRPCQQALSFPHIQNTGGGLGITWDGNVVVDITAGPFVEEARKKSLTEEGNPFCLTHCNGYFIPLHRTNPEKKQMQDVFRKAGDKLSLIFQPVLRMKAVAGR</sequence>
<protein>
    <submittedName>
        <fullName evidence="2">Uncharacterized protein</fullName>
    </submittedName>
</protein>
<comment type="caution">
    <text evidence="2">The sequence shown here is derived from an EMBL/GenBank/DDBJ whole genome shotgun (WGS) entry which is preliminary data.</text>
</comment>
<feature type="region of interest" description="Disordered" evidence="1">
    <location>
        <begin position="348"/>
        <end position="375"/>
    </location>
</feature>
<evidence type="ECO:0000313" key="2">
    <source>
        <dbReference type="EMBL" id="PIK58602.1"/>
    </source>
</evidence>
<keyword evidence="3" id="KW-1185">Reference proteome</keyword>
<accession>A0A2G8LEC5</accession>